<dbReference type="Proteomes" id="UP001152795">
    <property type="component" value="Unassembled WGS sequence"/>
</dbReference>
<accession>A0A7D9IKN9</accession>
<sequence>MNSLVSPKFIVTQRSVREHLAVLQKKYQKKMRQEEKASGISPEKTELDILLEERTSKSIKEEKEKKPKRKRRSGGEMVDYLKKKFVSEQK</sequence>
<dbReference type="AlphaFoldDB" id="A0A7D9IKN9"/>
<evidence type="ECO:0000313" key="1">
    <source>
        <dbReference type="EMBL" id="CAB4012763.1"/>
    </source>
</evidence>
<name>A0A7D9IKN9_PARCT</name>
<organism evidence="1 2">
    <name type="scientific">Paramuricea clavata</name>
    <name type="common">Red gorgonian</name>
    <name type="synonym">Violescent sea-whip</name>
    <dbReference type="NCBI Taxonomy" id="317549"/>
    <lineage>
        <taxon>Eukaryota</taxon>
        <taxon>Metazoa</taxon>
        <taxon>Cnidaria</taxon>
        <taxon>Anthozoa</taxon>
        <taxon>Octocorallia</taxon>
        <taxon>Malacalcyonacea</taxon>
        <taxon>Plexauridae</taxon>
        <taxon>Paramuricea</taxon>
    </lineage>
</organism>
<evidence type="ECO:0000313" key="2">
    <source>
        <dbReference type="Proteomes" id="UP001152795"/>
    </source>
</evidence>
<dbReference type="EMBL" id="CACRXK020007622">
    <property type="protein sequence ID" value="CAB4012763.1"/>
    <property type="molecule type" value="Genomic_DNA"/>
</dbReference>
<feature type="non-terminal residue" evidence="1">
    <location>
        <position position="90"/>
    </location>
</feature>
<dbReference type="OrthoDB" id="5986198at2759"/>
<keyword evidence="2" id="KW-1185">Reference proteome</keyword>
<protein>
    <submittedName>
        <fullName evidence="1">Uncharacterized protein</fullName>
    </submittedName>
</protein>
<comment type="caution">
    <text evidence="1">The sequence shown here is derived from an EMBL/GenBank/DDBJ whole genome shotgun (WGS) entry which is preliminary data.</text>
</comment>
<proteinExistence type="predicted"/>
<gene>
    <name evidence="1" type="ORF">PACLA_8A018630</name>
</gene>
<reference evidence="1" key="1">
    <citation type="submission" date="2020-04" db="EMBL/GenBank/DDBJ databases">
        <authorList>
            <person name="Alioto T."/>
            <person name="Alioto T."/>
            <person name="Gomez Garrido J."/>
        </authorList>
    </citation>
    <scope>NUCLEOTIDE SEQUENCE</scope>
    <source>
        <strain evidence="1">A484AB</strain>
    </source>
</reference>